<dbReference type="AlphaFoldDB" id="A0A409WQH6"/>
<gene>
    <name evidence="1" type="ORF">CVT25_001859</name>
</gene>
<dbReference type="Proteomes" id="UP000283269">
    <property type="component" value="Unassembled WGS sequence"/>
</dbReference>
<sequence length="163" mass="18501">MSGRRHFAPPPAAHIFGQWRAYRSYVPPARNDLPQLGFSVQSVSESGLYYGDCESFSEEVEVVLDEHDIVVPLFHDSLDIEFLVFAMDIPSDAPEIHRRALVIEHTADGTIVKDEKLTATLSIKAIQLDYGCKVEGERFNREERQLTTATSSKHDDRCRYPSF</sequence>
<evidence type="ECO:0000313" key="1">
    <source>
        <dbReference type="EMBL" id="PPQ80739.1"/>
    </source>
</evidence>
<keyword evidence="2" id="KW-1185">Reference proteome</keyword>
<organism evidence="1 2">
    <name type="scientific">Psilocybe cyanescens</name>
    <dbReference type="NCBI Taxonomy" id="93625"/>
    <lineage>
        <taxon>Eukaryota</taxon>
        <taxon>Fungi</taxon>
        <taxon>Dikarya</taxon>
        <taxon>Basidiomycota</taxon>
        <taxon>Agaricomycotina</taxon>
        <taxon>Agaricomycetes</taxon>
        <taxon>Agaricomycetidae</taxon>
        <taxon>Agaricales</taxon>
        <taxon>Agaricineae</taxon>
        <taxon>Strophariaceae</taxon>
        <taxon>Psilocybe</taxon>
    </lineage>
</organism>
<name>A0A409WQH6_PSICY</name>
<dbReference type="EMBL" id="NHYD01003311">
    <property type="protein sequence ID" value="PPQ80739.1"/>
    <property type="molecule type" value="Genomic_DNA"/>
</dbReference>
<comment type="caution">
    <text evidence="1">The sequence shown here is derived from an EMBL/GenBank/DDBJ whole genome shotgun (WGS) entry which is preliminary data.</text>
</comment>
<proteinExistence type="predicted"/>
<dbReference type="InParanoid" id="A0A409WQH6"/>
<accession>A0A409WQH6</accession>
<protein>
    <submittedName>
        <fullName evidence="1">Uncharacterized protein</fullName>
    </submittedName>
</protein>
<evidence type="ECO:0000313" key="2">
    <source>
        <dbReference type="Proteomes" id="UP000283269"/>
    </source>
</evidence>
<reference evidence="1 2" key="1">
    <citation type="journal article" date="2018" name="Evol. Lett.">
        <title>Horizontal gene cluster transfer increased hallucinogenic mushroom diversity.</title>
        <authorList>
            <person name="Reynolds H.T."/>
            <person name="Vijayakumar V."/>
            <person name="Gluck-Thaler E."/>
            <person name="Korotkin H.B."/>
            <person name="Matheny P.B."/>
            <person name="Slot J.C."/>
        </authorList>
    </citation>
    <scope>NUCLEOTIDE SEQUENCE [LARGE SCALE GENOMIC DNA]</scope>
    <source>
        <strain evidence="1 2">2631</strain>
    </source>
</reference>